<keyword evidence="3 6" id="KW-0663">Pyridoxal phosphate</keyword>
<keyword evidence="4 8" id="KW-0456">Lyase</keyword>
<evidence type="ECO:0000313" key="8">
    <source>
        <dbReference type="EMBL" id="MDL5033549.1"/>
    </source>
</evidence>
<dbReference type="InterPro" id="IPR006233">
    <property type="entry name" value="Cys_b_lyase_bac"/>
</dbReference>
<dbReference type="SUPFAM" id="SSF53383">
    <property type="entry name" value="PLP-dependent transferases"/>
    <property type="match status" value="1"/>
</dbReference>
<dbReference type="NCBIfam" id="TIGR01324">
    <property type="entry name" value="cysta_beta_ly_B"/>
    <property type="match status" value="1"/>
</dbReference>
<evidence type="ECO:0000256" key="6">
    <source>
        <dbReference type="RuleBase" id="RU362118"/>
    </source>
</evidence>
<evidence type="ECO:0000256" key="1">
    <source>
        <dbReference type="ARBA" id="ARBA00001933"/>
    </source>
</evidence>
<feature type="region of interest" description="Disordered" evidence="7">
    <location>
        <begin position="1"/>
        <end position="25"/>
    </location>
</feature>
<name>A0ABT7LM55_9BURK</name>
<dbReference type="RefSeq" id="WP_285983619.1">
    <property type="nucleotide sequence ID" value="NZ_JASVDS010000004.1"/>
</dbReference>
<evidence type="ECO:0000256" key="7">
    <source>
        <dbReference type="SAM" id="MobiDB-lite"/>
    </source>
</evidence>
<comment type="caution">
    <text evidence="8">The sequence shown here is derived from an EMBL/GenBank/DDBJ whole genome shotgun (WGS) entry which is preliminary data.</text>
</comment>
<evidence type="ECO:0000313" key="9">
    <source>
        <dbReference type="Proteomes" id="UP001238603"/>
    </source>
</evidence>
<dbReference type="InterPro" id="IPR015424">
    <property type="entry name" value="PyrdxlP-dep_Trfase"/>
</dbReference>
<gene>
    <name evidence="8" type="primary">metC</name>
    <name evidence="8" type="ORF">QRD43_16665</name>
</gene>
<dbReference type="InterPro" id="IPR015422">
    <property type="entry name" value="PyrdxlP-dep_Trfase_small"/>
</dbReference>
<keyword evidence="9" id="KW-1185">Reference proteome</keyword>
<dbReference type="GO" id="GO:0047804">
    <property type="term" value="F:cysteine-S-conjugate beta-lyase activity"/>
    <property type="evidence" value="ECO:0007669"/>
    <property type="project" value="UniProtKB-EC"/>
</dbReference>
<evidence type="ECO:0000256" key="2">
    <source>
        <dbReference type="ARBA" id="ARBA00009077"/>
    </source>
</evidence>
<proteinExistence type="inferred from homology"/>
<dbReference type="PIRSF" id="PIRSF001434">
    <property type="entry name" value="CGS"/>
    <property type="match status" value="1"/>
</dbReference>
<dbReference type="PANTHER" id="PTHR43500">
    <property type="entry name" value="CYSTATHIONINE BETA-LYASE-RELATED"/>
    <property type="match status" value="1"/>
</dbReference>
<dbReference type="Proteomes" id="UP001238603">
    <property type="component" value="Unassembled WGS sequence"/>
</dbReference>
<accession>A0ABT7LM55</accession>
<organism evidence="8 9">
    <name type="scientific">Roseateles subflavus</name>
    <dbReference type="NCBI Taxonomy" id="3053353"/>
    <lineage>
        <taxon>Bacteria</taxon>
        <taxon>Pseudomonadati</taxon>
        <taxon>Pseudomonadota</taxon>
        <taxon>Betaproteobacteria</taxon>
        <taxon>Burkholderiales</taxon>
        <taxon>Sphaerotilaceae</taxon>
        <taxon>Roseateles</taxon>
    </lineage>
</organism>
<dbReference type="PANTHER" id="PTHR43500:SF1">
    <property type="entry name" value="CYSTATHIONINE BETA-LYASE-RELATED"/>
    <property type="match status" value="1"/>
</dbReference>
<comment type="cofactor">
    <cofactor evidence="1 6">
        <name>pyridoxal 5'-phosphate</name>
        <dbReference type="ChEBI" id="CHEBI:597326"/>
    </cofactor>
</comment>
<dbReference type="EC" id="4.4.1.13" evidence="8"/>
<protein>
    <submittedName>
        <fullName evidence="8">Cystathionine beta-lyase</fullName>
        <ecNumber evidence="8">4.4.1.13</ecNumber>
    </submittedName>
</protein>
<evidence type="ECO:0000256" key="3">
    <source>
        <dbReference type="ARBA" id="ARBA00022898"/>
    </source>
</evidence>
<reference evidence="8 9" key="1">
    <citation type="submission" date="2023-06" db="EMBL/GenBank/DDBJ databases">
        <title>Pelomonas sp. APW6 16S ribosomal RNA gene genome sequencing and assembly.</title>
        <authorList>
            <person name="Woo H."/>
        </authorList>
    </citation>
    <scope>NUCLEOTIDE SEQUENCE [LARGE SCALE GENOMIC DNA]</scope>
    <source>
        <strain evidence="8 9">APW6</strain>
    </source>
</reference>
<dbReference type="Pfam" id="PF01053">
    <property type="entry name" value="Cys_Met_Meta_PP"/>
    <property type="match status" value="1"/>
</dbReference>
<dbReference type="Gene3D" id="3.90.1150.10">
    <property type="entry name" value="Aspartate Aminotransferase, domain 1"/>
    <property type="match status" value="1"/>
</dbReference>
<dbReference type="EMBL" id="JASVDS010000004">
    <property type="protein sequence ID" value="MDL5033549.1"/>
    <property type="molecule type" value="Genomic_DNA"/>
</dbReference>
<dbReference type="InterPro" id="IPR015421">
    <property type="entry name" value="PyrdxlP-dep_Trfase_major"/>
</dbReference>
<dbReference type="InterPro" id="IPR000277">
    <property type="entry name" value="Cys/Met-Metab_PyrdxlP-dep_enz"/>
</dbReference>
<comment type="similarity">
    <text evidence="2 6">Belongs to the trans-sulfuration enzymes family.</text>
</comment>
<evidence type="ECO:0000256" key="4">
    <source>
        <dbReference type="ARBA" id="ARBA00023239"/>
    </source>
</evidence>
<comment type="catalytic activity">
    <reaction evidence="5">
        <text>L,L-cystathionine + H2O = L-homocysteine + pyruvate + NH4(+)</text>
        <dbReference type="Rhea" id="RHEA:13965"/>
        <dbReference type="ChEBI" id="CHEBI:15361"/>
        <dbReference type="ChEBI" id="CHEBI:15377"/>
        <dbReference type="ChEBI" id="CHEBI:28938"/>
        <dbReference type="ChEBI" id="CHEBI:58161"/>
        <dbReference type="ChEBI" id="CHEBI:58199"/>
    </reaction>
</comment>
<feature type="compositionally biased region" description="Low complexity" evidence="7">
    <location>
        <begin position="1"/>
        <end position="12"/>
    </location>
</feature>
<sequence>MTVPLASAHAAAPTPPGPGLALGSASASGLATAGESTPAAALGTRLVHAGRDPAKYHGFVNTPLFRASTVLSPTVGDLLGRTQPYVYGRRGTPTSEALEQAVCELEGGAGAVLCPSGLSACTLALLSCLSPGDHLLVTDAVYGPVRHACEGVLRRLGVEVSYFPPGIGAGLVHWLRPNTRALYLESPGSLSMEVQDVPALAAIAHQHGVTVLADSSWATPLFFQAHARGVDLSIQAGTKYLSGHADGMLGTVSASAAAWPALKSLHGDLGLCVGADDIFLALRGLRTLQVRLHQHERGALVVARWLQQQPEVARVLHPALPRSPGHELWLRDFTGSSGLFTVVLKPVPFAAVEAFLNGLRLFGLGYSWGGFESLALPLDASQGRLPQLCEPGCHCVRLHIGLEDPGDLMADLREGLDRMASVDMDSLL</sequence>
<evidence type="ECO:0000256" key="5">
    <source>
        <dbReference type="ARBA" id="ARBA00047517"/>
    </source>
</evidence>
<dbReference type="Gene3D" id="3.40.640.10">
    <property type="entry name" value="Type I PLP-dependent aspartate aminotransferase-like (Major domain)"/>
    <property type="match status" value="1"/>
</dbReference>